<dbReference type="Proteomes" id="UP000183339">
    <property type="component" value="Unassembled WGS sequence"/>
</dbReference>
<protein>
    <submittedName>
        <fullName evidence="1">Uncharacterized protein</fullName>
    </submittedName>
</protein>
<name>A0A1I0GN40_9PROT</name>
<dbReference type="AlphaFoldDB" id="A0A1I0GN40"/>
<evidence type="ECO:0000313" key="1">
    <source>
        <dbReference type="EMBL" id="SET72416.1"/>
    </source>
</evidence>
<gene>
    <name evidence="1" type="ORF">SAMN05216412_1153</name>
</gene>
<sequence length="67" mass="7740">MRAERIKAGFSIHTFFLAFTLSPLFRFALSLSKGGSRARDMSVEERNGDEGQAYQRHAELARKFFRK</sequence>
<accession>A0A1I0GN40</accession>
<proteinExistence type="predicted"/>
<organism evidence="1 2">
    <name type="scientific">Nitrosospira multiformis</name>
    <dbReference type="NCBI Taxonomy" id="1231"/>
    <lineage>
        <taxon>Bacteria</taxon>
        <taxon>Pseudomonadati</taxon>
        <taxon>Pseudomonadota</taxon>
        <taxon>Betaproteobacteria</taxon>
        <taxon>Nitrosomonadales</taxon>
        <taxon>Nitrosomonadaceae</taxon>
        <taxon>Nitrosospira</taxon>
    </lineage>
</organism>
<reference evidence="1 2" key="1">
    <citation type="submission" date="2016-10" db="EMBL/GenBank/DDBJ databases">
        <authorList>
            <person name="de Groot N.N."/>
        </authorList>
    </citation>
    <scope>NUCLEOTIDE SEQUENCE [LARGE SCALE GENOMIC DNA]</scope>
    <source>
        <strain evidence="1 2">Nl7</strain>
    </source>
</reference>
<dbReference type="EMBL" id="FOHI01000015">
    <property type="protein sequence ID" value="SET72416.1"/>
    <property type="molecule type" value="Genomic_DNA"/>
</dbReference>
<evidence type="ECO:0000313" key="2">
    <source>
        <dbReference type="Proteomes" id="UP000183339"/>
    </source>
</evidence>